<sequence length="217" mass="23690">MKRLDSEPQGHGGGRLPSGRHRLSRSYVASNQRARILQAVIEAVGSDGYAQLTIDSIVSRSAVSKKTFYENFKSKEEAFLAAYDSVTDRVVALVIGSVDADAPLSDRLHAGLGAFLQFIADEPLAARMCIVEVLAAGPEAVERRDRLKRLFSKMMVDHLRARVPDYPEPELTAEVAVGGMHEVIFDRVNRGEAHKLPCLRDALVNVFAIPSPPLGGQ</sequence>
<dbReference type="OrthoDB" id="5242485at2"/>
<dbReference type="InterPro" id="IPR001647">
    <property type="entry name" value="HTH_TetR"/>
</dbReference>
<dbReference type="EMBL" id="VCKZ01000392">
    <property type="protein sequence ID" value="TMR29218.1"/>
    <property type="molecule type" value="Genomic_DNA"/>
</dbReference>
<dbReference type="InterPro" id="IPR009057">
    <property type="entry name" value="Homeodomain-like_sf"/>
</dbReference>
<protein>
    <submittedName>
        <fullName evidence="7">TetR/AcrR family transcriptional regulator</fullName>
    </submittedName>
</protein>
<comment type="caution">
    <text evidence="7">The sequence shown here is derived from an EMBL/GenBank/DDBJ whole genome shotgun (WGS) entry which is preliminary data.</text>
</comment>
<keyword evidence="3" id="KW-0804">Transcription</keyword>
<dbReference type="PANTHER" id="PTHR30055">
    <property type="entry name" value="HTH-TYPE TRANSCRIPTIONAL REGULATOR RUTR"/>
    <property type="match status" value="1"/>
</dbReference>
<dbReference type="AlphaFoldDB" id="A0A5S4G881"/>
<keyword evidence="8" id="KW-1185">Reference proteome</keyword>
<keyword evidence="2 4" id="KW-0238">DNA-binding</keyword>
<dbReference type="Gene3D" id="1.10.357.10">
    <property type="entry name" value="Tetracycline Repressor, domain 2"/>
    <property type="match status" value="1"/>
</dbReference>
<evidence type="ECO:0000256" key="4">
    <source>
        <dbReference type="PROSITE-ProRule" id="PRU00335"/>
    </source>
</evidence>
<evidence type="ECO:0000256" key="1">
    <source>
        <dbReference type="ARBA" id="ARBA00023015"/>
    </source>
</evidence>
<dbReference type="GO" id="GO:0000976">
    <property type="term" value="F:transcription cis-regulatory region binding"/>
    <property type="evidence" value="ECO:0007669"/>
    <property type="project" value="TreeGrafter"/>
</dbReference>
<evidence type="ECO:0000259" key="6">
    <source>
        <dbReference type="PROSITE" id="PS50977"/>
    </source>
</evidence>
<organism evidence="7 8">
    <name type="scientific">Actinomadura geliboluensis</name>
    <dbReference type="NCBI Taxonomy" id="882440"/>
    <lineage>
        <taxon>Bacteria</taxon>
        <taxon>Bacillati</taxon>
        <taxon>Actinomycetota</taxon>
        <taxon>Actinomycetes</taxon>
        <taxon>Streptosporangiales</taxon>
        <taxon>Thermomonosporaceae</taxon>
        <taxon>Actinomadura</taxon>
    </lineage>
</organism>
<evidence type="ECO:0000313" key="7">
    <source>
        <dbReference type="EMBL" id="TMR29218.1"/>
    </source>
</evidence>
<feature type="domain" description="HTH tetR-type" evidence="6">
    <location>
        <begin position="30"/>
        <end position="90"/>
    </location>
</feature>
<dbReference type="GO" id="GO:0003700">
    <property type="term" value="F:DNA-binding transcription factor activity"/>
    <property type="evidence" value="ECO:0007669"/>
    <property type="project" value="TreeGrafter"/>
</dbReference>
<evidence type="ECO:0000313" key="8">
    <source>
        <dbReference type="Proteomes" id="UP000305238"/>
    </source>
</evidence>
<name>A0A5S4G881_9ACTN</name>
<gene>
    <name evidence="7" type="ORF">ETD96_36030</name>
</gene>
<proteinExistence type="predicted"/>
<dbReference type="Pfam" id="PF00440">
    <property type="entry name" value="TetR_N"/>
    <property type="match status" value="1"/>
</dbReference>
<dbReference type="InterPro" id="IPR050109">
    <property type="entry name" value="HTH-type_TetR-like_transc_reg"/>
</dbReference>
<feature type="region of interest" description="Disordered" evidence="5">
    <location>
        <begin position="1"/>
        <end position="22"/>
    </location>
</feature>
<evidence type="ECO:0000256" key="3">
    <source>
        <dbReference type="ARBA" id="ARBA00023163"/>
    </source>
</evidence>
<dbReference type="Proteomes" id="UP000305238">
    <property type="component" value="Unassembled WGS sequence"/>
</dbReference>
<accession>A0A5S4G881</accession>
<evidence type="ECO:0000256" key="5">
    <source>
        <dbReference type="SAM" id="MobiDB-lite"/>
    </source>
</evidence>
<dbReference type="PANTHER" id="PTHR30055:SF234">
    <property type="entry name" value="HTH-TYPE TRANSCRIPTIONAL REGULATOR BETI"/>
    <property type="match status" value="1"/>
</dbReference>
<evidence type="ECO:0000256" key="2">
    <source>
        <dbReference type="ARBA" id="ARBA00023125"/>
    </source>
</evidence>
<dbReference type="RefSeq" id="WP_138640949.1">
    <property type="nucleotide sequence ID" value="NZ_JASWDG010000134.1"/>
</dbReference>
<keyword evidence="1" id="KW-0805">Transcription regulation</keyword>
<feature type="DNA-binding region" description="H-T-H motif" evidence="4">
    <location>
        <begin position="53"/>
        <end position="72"/>
    </location>
</feature>
<reference evidence="7 8" key="1">
    <citation type="submission" date="2019-05" db="EMBL/GenBank/DDBJ databases">
        <title>Draft genome sequence of Actinomadura geliboluensis A8036.</title>
        <authorList>
            <person name="Saricaoglu S."/>
            <person name="Isik K."/>
        </authorList>
    </citation>
    <scope>NUCLEOTIDE SEQUENCE [LARGE SCALE GENOMIC DNA]</scope>
    <source>
        <strain evidence="7 8">A8036</strain>
    </source>
</reference>
<dbReference type="SUPFAM" id="SSF46689">
    <property type="entry name" value="Homeodomain-like"/>
    <property type="match status" value="1"/>
</dbReference>
<dbReference type="PROSITE" id="PS50977">
    <property type="entry name" value="HTH_TETR_2"/>
    <property type="match status" value="1"/>
</dbReference>